<gene>
    <name evidence="2" type="ORF">TRIUR3_03171</name>
</gene>
<dbReference type="OMA" id="CCAGEVC"/>
<proteinExistence type="predicted"/>
<accession>M8AH16</accession>
<protein>
    <recommendedName>
        <fullName evidence="1">KIB1-4 beta-propeller domain-containing protein</fullName>
    </recommendedName>
</protein>
<dbReference type="PANTHER" id="PTHR33110:SF56">
    <property type="entry name" value="DUF295 DOMAIN-CONTAINING PROTEIN"/>
    <property type="match status" value="1"/>
</dbReference>
<organism evidence="2">
    <name type="scientific">Triticum urartu</name>
    <name type="common">Red wild einkorn</name>
    <name type="synonym">Crithodium urartu</name>
    <dbReference type="NCBI Taxonomy" id="4572"/>
    <lineage>
        <taxon>Eukaryota</taxon>
        <taxon>Viridiplantae</taxon>
        <taxon>Streptophyta</taxon>
        <taxon>Embryophyta</taxon>
        <taxon>Tracheophyta</taxon>
        <taxon>Spermatophyta</taxon>
        <taxon>Magnoliopsida</taxon>
        <taxon>Liliopsida</taxon>
        <taxon>Poales</taxon>
        <taxon>Poaceae</taxon>
        <taxon>BOP clade</taxon>
        <taxon>Pooideae</taxon>
        <taxon>Triticodae</taxon>
        <taxon>Triticeae</taxon>
        <taxon>Triticinae</taxon>
        <taxon>Triticum</taxon>
    </lineage>
</organism>
<sequence length="357" mass="40669">MREIFPRLVLSRRTCLPWVLTSCGDEMLHSIIDFHHPLETPHDGHNHRDFILADPPTAPRANNRIRIWVASADGTATWLFIASPQPRLVDILTGAVKPLPPFPDEERMSMENLRGVVYGDGTVFLYNFINKYPSESITAAIMCPDSATWTVMTKMLKLFTQPYAMYHDGKVLVLDGDSLWYFKMTTDYEGNSVDVGSRLESSWDLYGDIHYSHQCSYILESHDRLCVVTNASIQRALRVMVRTLQKESGGNKMQWVERDNRRLGNHMLLLGTPASFTAKLDEGGGCAYFVYWGGVFRYNFLDDETKVVKRLRPGCCAGEVCVWLRPSLQITPIQEIKERLVARGSKQDEKGLLFKVK</sequence>
<dbReference type="EMBL" id="KD059002">
    <property type="protein sequence ID" value="EMS64195.1"/>
    <property type="molecule type" value="Genomic_DNA"/>
</dbReference>
<feature type="domain" description="KIB1-4 beta-propeller" evidence="1">
    <location>
        <begin position="70"/>
        <end position="290"/>
    </location>
</feature>
<name>M8AH16_TRIUA</name>
<dbReference type="InterPro" id="IPR005174">
    <property type="entry name" value="KIB1-4_b-propeller"/>
</dbReference>
<reference evidence="2" key="1">
    <citation type="journal article" date="2013" name="Nature">
        <title>Draft genome of the wheat A-genome progenitor Triticum urartu.</title>
        <authorList>
            <person name="Ling H.Q."/>
            <person name="Zhao S."/>
            <person name="Liu D."/>
            <person name="Wang J."/>
            <person name="Sun H."/>
            <person name="Zhang C."/>
            <person name="Fan H."/>
            <person name="Li D."/>
            <person name="Dong L."/>
            <person name="Tao Y."/>
            <person name="Gao C."/>
            <person name="Wu H."/>
            <person name="Li Y."/>
            <person name="Cui Y."/>
            <person name="Guo X."/>
            <person name="Zheng S."/>
            <person name="Wang B."/>
            <person name="Yu K."/>
            <person name="Liang Q."/>
            <person name="Yang W."/>
            <person name="Lou X."/>
            <person name="Chen J."/>
            <person name="Feng M."/>
            <person name="Jian J."/>
            <person name="Zhang X."/>
            <person name="Luo G."/>
            <person name="Jiang Y."/>
            <person name="Liu J."/>
            <person name="Wang Z."/>
            <person name="Sha Y."/>
            <person name="Zhang B."/>
            <person name="Wu H."/>
            <person name="Tang D."/>
            <person name="Shen Q."/>
            <person name="Xue P."/>
            <person name="Zou S."/>
            <person name="Wang X."/>
            <person name="Liu X."/>
            <person name="Wang F."/>
            <person name="Yang Y."/>
            <person name="An X."/>
            <person name="Dong Z."/>
            <person name="Zhang K."/>
            <person name="Zhang X."/>
            <person name="Luo M.C."/>
            <person name="Dvorak J."/>
            <person name="Tong Y."/>
            <person name="Wang J."/>
            <person name="Yang H."/>
            <person name="Li Z."/>
            <person name="Wang D."/>
            <person name="Zhang A."/>
            <person name="Wang J."/>
        </authorList>
    </citation>
    <scope>NUCLEOTIDE SEQUENCE</scope>
</reference>
<dbReference type="Pfam" id="PF03478">
    <property type="entry name" value="Beta-prop_KIB1-4"/>
    <property type="match status" value="1"/>
</dbReference>
<dbReference type="PANTHER" id="PTHR33110">
    <property type="entry name" value="F-BOX/KELCH-REPEAT PROTEIN-RELATED"/>
    <property type="match status" value="1"/>
</dbReference>
<evidence type="ECO:0000259" key="1">
    <source>
        <dbReference type="Pfam" id="PF03478"/>
    </source>
</evidence>
<evidence type="ECO:0000313" key="2">
    <source>
        <dbReference type="EMBL" id="EMS64195.1"/>
    </source>
</evidence>
<dbReference type="AlphaFoldDB" id="M8AH16"/>